<dbReference type="PANTHER" id="PTHR43649">
    <property type="entry name" value="ARABINOSE-BINDING PROTEIN-RELATED"/>
    <property type="match status" value="1"/>
</dbReference>
<dbReference type="Pfam" id="PF01547">
    <property type="entry name" value="SBP_bac_1"/>
    <property type="match status" value="1"/>
</dbReference>
<dbReference type="OrthoDB" id="2515046at2"/>
<dbReference type="InterPro" id="IPR050490">
    <property type="entry name" value="Bact_solute-bd_prot1"/>
</dbReference>
<name>A0A101U6T5_9ACTN</name>
<evidence type="ECO:0000313" key="2">
    <source>
        <dbReference type="EMBL" id="KUO05124.1"/>
    </source>
</evidence>
<dbReference type="STRING" id="661399.AQJ67_06950"/>
<dbReference type="SUPFAM" id="SSF53850">
    <property type="entry name" value="Periplasmic binding protein-like II"/>
    <property type="match status" value="1"/>
</dbReference>
<gene>
    <name evidence="2" type="ORF">AQJ67_06950</name>
</gene>
<organism evidence="2 3">
    <name type="scientific">Streptomyces caeruleatus</name>
    <dbReference type="NCBI Taxonomy" id="661399"/>
    <lineage>
        <taxon>Bacteria</taxon>
        <taxon>Bacillati</taxon>
        <taxon>Actinomycetota</taxon>
        <taxon>Actinomycetes</taxon>
        <taxon>Kitasatosporales</taxon>
        <taxon>Streptomycetaceae</taxon>
        <taxon>Streptomyces</taxon>
    </lineage>
</organism>
<dbReference type="RefSeq" id="WP_062717155.1">
    <property type="nucleotide sequence ID" value="NZ_KQ948925.1"/>
</dbReference>
<dbReference type="PANTHER" id="PTHR43649:SF12">
    <property type="entry name" value="DIACETYLCHITOBIOSE BINDING PROTEIN DASA"/>
    <property type="match status" value="1"/>
</dbReference>
<dbReference type="InterPro" id="IPR006059">
    <property type="entry name" value="SBP"/>
</dbReference>
<accession>A0A101U6T5</accession>
<dbReference type="PROSITE" id="PS51257">
    <property type="entry name" value="PROKAR_LIPOPROTEIN"/>
    <property type="match status" value="1"/>
</dbReference>
<feature type="chain" id="PRO_5007107672" evidence="1">
    <location>
        <begin position="29"/>
        <end position="442"/>
    </location>
</feature>
<feature type="signal peptide" evidence="1">
    <location>
        <begin position="1"/>
        <end position="28"/>
    </location>
</feature>
<keyword evidence="3" id="KW-1185">Reference proteome</keyword>
<dbReference type="Proteomes" id="UP000053429">
    <property type="component" value="Unassembled WGS sequence"/>
</dbReference>
<evidence type="ECO:0000256" key="1">
    <source>
        <dbReference type="SAM" id="SignalP"/>
    </source>
</evidence>
<protein>
    <submittedName>
        <fullName evidence="2">Sugar ABC transporter substrate-binding protein</fullName>
    </submittedName>
</protein>
<evidence type="ECO:0000313" key="3">
    <source>
        <dbReference type="Proteomes" id="UP000053429"/>
    </source>
</evidence>
<dbReference type="EMBL" id="LMWY01000005">
    <property type="protein sequence ID" value="KUO05124.1"/>
    <property type="molecule type" value="Genomic_DNA"/>
</dbReference>
<keyword evidence="1" id="KW-0732">Signal</keyword>
<proteinExistence type="predicted"/>
<comment type="caution">
    <text evidence="2">The sequence shown here is derived from an EMBL/GenBank/DDBJ whole genome shotgun (WGS) entry which is preliminary data.</text>
</comment>
<dbReference type="Gene3D" id="3.40.190.10">
    <property type="entry name" value="Periplasmic binding protein-like II"/>
    <property type="match status" value="1"/>
</dbReference>
<reference evidence="2 3" key="1">
    <citation type="submission" date="2015-10" db="EMBL/GenBank/DDBJ databases">
        <title>Draft genome sequence of Streptomyces caeruleatus NRRL B-24802, type strain for the species Streptomyces caeruleatus.</title>
        <authorList>
            <person name="Ruckert C."/>
            <person name="Winkler A."/>
            <person name="Kalinowski J."/>
            <person name="Kampfer P."/>
            <person name="Glaeser S."/>
        </authorList>
    </citation>
    <scope>NUCLEOTIDE SEQUENCE [LARGE SCALE GENOMIC DNA]</scope>
    <source>
        <strain evidence="2 3">NRRL B-24802</strain>
    </source>
</reference>
<sequence>MPITKRRRLAFRTAATCVAAALGATALAACGSEDAGEDSSGPVSLTYWTWTPGMDKVVDLWNKGPGKKDQITVTVKKQASGDTLVTKILTAHKAGKAPDLVQAEYQALPTLVSNDAVADIADEVGDAKGKFAEGVWQQTTLGTDSVYAVPQDIGPMMFYYRQDLFKKYGLTVPSTWEQFAETARALKKKSPDTDLTTFSANDSGLFAGLAQQAGAKWWTTSGDKWKVGIDDAASRKVAKFWGDLVKEGAVDDQPMYTPAWNKALNTGKQIAWVSAVWAPGTLTTAAPDTKGKWAMAPLPQWSQSENVTGSWGGSSTAVTTDSKNKAAAAKFAAWLNTDGDALNALAKESGIYPASTSAQLSGAFTTPPDYFSNQPDFYTKAAEIAESTAPSAWGPNVNVAYTTFKDAFGKAAKDKSDFVAALKAMQDDTVADLKKQGFEVSE</sequence>
<dbReference type="AlphaFoldDB" id="A0A101U6T5"/>